<dbReference type="EMBL" id="FOCI01000010">
    <property type="protein sequence ID" value="SEN18028.1"/>
    <property type="molecule type" value="Genomic_DNA"/>
</dbReference>
<dbReference type="STRING" id="245187.SAMN04488003_11096"/>
<keyword evidence="1" id="KW-1133">Transmembrane helix</keyword>
<protein>
    <submittedName>
        <fullName evidence="2">Uncharacterized protein</fullName>
    </submittedName>
</protein>
<sequence length="226" mass="24968">MFVLILTHGTLRNPAILAVKQLPRKVFGRVTPWPRRRSWGRLLRMLVEFQSVRYALALLPLVVIGVVWTDLALPLAQAPLLMIVVIWWVESRVIRVPAAKRAALVDAAAADRALDLLRVQGRAVLTAVAAARGIRSGQLHLVVEQSDLRGLPPLTLVSVQSEDGPQVLDLSEAEQALVQRHLFQPPLDEGTLHRINLAQNVFLRDITFDTRGVSAHARLAAALDRA</sequence>
<keyword evidence="3" id="KW-1185">Reference proteome</keyword>
<accession>A0A1H8EGX3</accession>
<dbReference type="AlphaFoldDB" id="A0A1H8EGX3"/>
<feature type="transmembrane region" description="Helical" evidence="1">
    <location>
        <begin position="45"/>
        <end position="65"/>
    </location>
</feature>
<proteinExistence type="predicted"/>
<evidence type="ECO:0000256" key="1">
    <source>
        <dbReference type="SAM" id="Phobius"/>
    </source>
</evidence>
<name>A0A1H8EGX3_9RHOB</name>
<gene>
    <name evidence="2" type="ORF">SAMN04488003_11096</name>
</gene>
<keyword evidence="1" id="KW-0472">Membrane</keyword>
<evidence type="ECO:0000313" key="3">
    <source>
        <dbReference type="Proteomes" id="UP000199585"/>
    </source>
</evidence>
<dbReference type="Proteomes" id="UP000199585">
    <property type="component" value="Unassembled WGS sequence"/>
</dbReference>
<keyword evidence="1" id="KW-0812">Transmembrane</keyword>
<evidence type="ECO:0000313" key="2">
    <source>
        <dbReference type="EMBL" id="SEN18028.1"/>
    </source>
</evidence>
<organism evidence="2 3">
    <name type="scientific">Loktanella fryxellensis</name>
    <dbReference type="NCBI Taxonomy" id="245187"/>
    <lineage>
        <taxon>Bacteria</taxon>
        <taxon>Pseudomonadati</taxon>
        <taxon>Pseudomonadota</taxon>
        <taxon>Alphaproteobacteria</taxon>
        <taxon>Rhodobacterales</taxon>
        <taxon>Roseobacteraceae</taxon>
        <taxon>Loktanella</taxon>
    </lineage>
</organism>
<reference evidence="2 3" key="1">
    <citation type="submission" date="2016-10" db="EMBL/GenBank/DDBJ databases">
        <authorList>
            <person name="de Groot N.N."/>
        </authorList>
    </citation>
    <scope>NUCLEOTIDE SEQUENCE [LARGE SCALE GENOMIC DNA]</scope>
    <source>
        <strain evidence="2 3">DSM 16213</strain>
    </source>
</reference>